<reference evidence="2 3" key="1">
    <citation type="journal article" date="2017" name="Genome Announc.">
        <title>Genome sequence of the saprophytic ascomycete Epicoccum nigrum ICMP 19927 strain isolated from New Zealand.</title>
        <authorList>
            <person name="Fokin M."/>
            <person name="Fleetwood D."/>
            <person name="Weir B.S."/>
            <person name="Villas-Boas S.G."/>
        </authorList>
    </citation>
    <scope>NUCLEOTIDE SEQUENCE [LARGE SCALE GENOMIC DNA]</scope>
    <source>
        <strain evidence="2 3">ICMP 19927</strain>
    </source>
</reference>
<evidence type="ECO:0000256" key="1">
    <source>
        <dbReference type="SAM" id="MobiDB-lite"/>
    </source>
</evidence>
<gene>
    <name evidence="2" type="ORF">B5807_05135</name>
</gene>
<protein>
    <recommendedName>
        <fullName evidence="4">Heterokaryon incompatibility domain-containing protein</fullName>
    </recommendedName>
</protein>
<sequence length="214" mass="24435">MHLLRNSYFRRVWIVQEVALAKKIAFLCGDHELDPHLLEQSVLGSWLIKNWVLYDLDTSERMRVQIPFHDDSIVFKIRSIINYSGDEGNAHQTIRIANLLDDQICSAPQDRVLGILGMVEREFGNASQALHGSMSIAELYTQFSTLLFEASGLAKTNWWSYLSMAFNKIRIDGLPSWVPDLHNNDTESKRQPYESMLAAQGSNDPPWQASSQPR</sequence>
<evidence type="ECO:0000313" key="2">
    <source>
        <dbReference type="EMBL" id="OSS50165.1"/>
    </source>
</evidence>
<accession>A0A1Y2M202</accession>
<evidence type="ECO:0008006" key="4">
    <source>
        <dbReference type="Google" id="ProtNLM"/>
    </source>
</evidence>
<dbReference type="InterPro" id="IPR052895">
    <property type="entry name" value="HetReg/Transcr_Mod"/>
</dbReference>
<dbReference type="EMBL" id="KZ107842">
    <property type="protein sequence ID" value="OSS50165.1"/>
    <property type="molecule type" value="Genomic_DNA"/>
</dbReference>
<feature type="region of interest" description="Disordered" evidence="1">
    <location>
        <begin position="182"/>
        <end position="214"/>
    </location>
</feature>
<dbReference type="PANTHER" id="PTHR24148:SF64">
    <property type="entry name" value="HETEROKARYON INCOMPATIBILITY DOMAIN-CONTAINING PROTEIN"/>
    <property type="match status" value="1"/>
</dbReference>
<evidence type="ECO:0000313" key="3">
    <source>
        <dbReference type="Proteomes" id="UP000193240"/>
    </source>
</evidence>
<dbReference type="STRING" id="105696.A0A1Y2M202"/>
<dbReference type="Proteomes" id="UP000193240">
    <property type="component" value="Unassembled WGS sequence"/>
</dbReference>
<dbReference type="AlphaFoldDB" id="A0A1Y2M202"/>
<keyword evidence="3" id="KW-1185">Reference proteome</keyword>
<organism evidence="2 3">
    <name type="scientific">Epicoccum nigrum</name>
    <name type="common">Soil fungus</name>
    <name type="synonym">Epicoccum purpurascens</name>
    <dbReference type="NCBI Taxonomy" id="105696"/>
    <lineage>
        <taxon>Eukaryota</taxon>
        <taxon>Fungi</taxon>
        <taxon>Dikarya</taxon>
        <taxon>Ascomycota</taxon>
        <taxon>Pezizomycotina</taxon>
        <taxon>Dothideomycetes</taxon>
        <taxon>Pleosporomycetidae</taxon>
        <taxon>Pleosporales</taxon>
        <taxon>Pleosporineae</taxon>
        <taxon>Didymellaceae</taxon>
        <taxon>Epicoccum</taxon>
    </lineage>
</organism>
<dbReference type="PANTHER" id="PTHR24148">
    <property type="entry name" value="ANKYRIN REPEAT DOMAIN-CONTAINING PROTEIN 39 HOMOLOG-RELATED"/>
    <property type="match status" value="1"/>
</dbReference>
<feature type="compositionally biased region" description="Polar residues" evidence="1">
    <location>
        <begin position="200"/>
        <end position="214"/>
    </location>
</feature>
<proteinExistence type="predicted"/>
<dbReference type="InParanoid" id="A0A1Y2M202"/>
<feature type="compositionally biased region" description="Basic and acidic residues" evidence="1">
    <location>
        <begin position="182"/>
        <end position="192"/>
    </location>
</feature>
<name>A0A1Y2M202_EPING</name>